<dbReference type="AlphaFoldDB" id="A0A843UFK3"/>
<keyword evidence="1" id="KW-0472">Membrane</keyword>
<organism evidence="2 3">
    <name type="scientific">Colocasia esculenta</name>
    <name type="common">Wild taro</name>
    <name type="synonym">Arum esculentum</name>
    <dbReference type="NCBI Taxonomy" id="4460"/>
    <lineage>
        <taxon>Eukaryota</taxon>
        <taxon>Viridiplantae</taxon>
        <taxon>Streptophyta</taxon>
        <taxon>Embryophyta</taxon>
        <taxon>Tracheophyta</taxon>
        <taxon>Spermatophyta</taxon>
        <taxon>Magnoliopsida</taxon>
        <taxon>Liliopsida</taxon>
        <taxon>Araceae</taxon>
        <taxon>Aroideae</taxon>
        <taxon>Colocasieae</taxon>
        <taxon>Colocasia</taxon>
    </lineage>
</organism>
<dbReference type="EMBL" id="NMUH01000539">
    <property type="protein sequence ID" value="MQL80987.1"/>
    <property type="molecule type" value="Genomic_DNA"/>
</dbReference>
<feature type="transmembrane region" description="Helical" evidence="1">
    <location>
        <begin position="42"/>
        <end position="64"/>
    </location>
</feature>
<name>A0A843UFK3_COLES</name>
<protein>
    <submittedName>
        <fullName evidence="2">Uncharacterized protein</fullName>
    </submittedName>
</protein>
<sequence length="313" mass="34063">MLVLGVFPGTVCTIEVCVVFLDTLTPVFELELGSESLRVPGMGLQLCGLQVWCWLVSIVLWLVLVERLVEVLPIVVCPSGGMILVVDSWWYLMVVVSRQFGPISPVGSLVVNATGVCVTFLTRQPWWSRSACRPRGGLRLHARHVSRAGRHADIGLAKATPYTVTFRSQRREGGAPAGNLGRFGMLGSFSVWSRHEDVAWSGGDAGVIGLHVLREAECGGPAPIPEYLSSRVPEVLCEPGTLVLEVCPGTVCTVEVCVVFLDTLTPMFELYVQLRERRQRAATCLVLVDLHCSLACACGATVGPFIRDCETKR</sequence>
<reference evidence="2" key="1">
    <citation type="submission" date="2017-07" db="EMBL/GenBank/DDBJ databases">
        <title>Taro Niue Genome Assembly and Annotation.</title>
        <authorList>
            <person name="Atibalentja N."/>
            <person name="Keating K."/>
            <person name="Fields C.J."/>
        </authorList>
    </citation>
    <scope>NUCLEOTIDE SEQUENCE</scope>
    <source>
        <strain evidence="2">Niue_2</strain>
        <tissue evidence="2">Leaf</tissue>
    </source>
</reference>
<feature type="transmembrane region" description="Helical" evidence="1">
    <location>
        <begin position="71"/>
        <end position="91"/>
    </location>
</feature>
<proteinExistence type="predicted"/>
<dbReference type="Proteomes" id="UP000652761">
    <property type="component" value="Unassembled WGS sequence"/>
</dbReference>
<keyword evidence="1" id="KW-0812">Transmembrane</keyword>
<comment type="caution">
    <text evidence="2">The sequence shown here is derived from an EMBL/GenBank/DDBJ whole genome shotgun (WGS) entry which is preliminary data.</text>
</comment>
<evidence type="ECO:0000256" key="1">
    <source>
        <dbReference type="SAM" id="Phobius"/>
    </source>
</evidence>
<evidence type="ECO:0000313" key="3">
    <source>
        <dbReference type="Proteomes" id="UP000652761"/>
    </source>
</evidence>
<gene>
    <name evidence="2" type="ORF">Taro_013439</name>
</gene>
<accession>A0A843UFK3</accession>
<keyword evidence="3" id="KW-1185">Reference proteome</keyword>
<evidence type="ECO:0000313" key="2">
    <source>
        <dbReference type="EMBL" id="MQL80987.1"/>
    </source>
</evidence>
<keyword evidence="1" id="KW-1133">Transmembrane helix</keyword>